<evidence type="ECO:0000259" key="6">
    <source>
        <dbReference type="Pfam" id="PF00590"/>
    </source>
</evidence>
<organism evidence="7 8">
    <name type="scientific">Caenispirillum salinarum AK4</name>
    <dbReference type="NCBI Taxonomy" id="1238182"/>
    <lineage>
        <taxon>Bacteria</taxon>
        <taxon>Pseudomonadati</taxon>
        <taxon>Pseudomonadota</taxon>
        <taxon>Alphaproteobacteria</taxon>
        <taxon>Rhodospirillales</taxon>
        <taxon>Novispirillaceae</taxon>
        <taxon>Caenispirillum</taxon>
    </lineage>
</organism>
<dbReference type="RefSeq" id="WP_009542511.1">
    <property type="nucleotide sequence ID" value="NZ_ANHY01000022.1"/>
</dbReference>
<dbReference type="InterPro" id="IPR035996">
    <property type="entry name" value="4pyrrol_Methylase_sf"/>
</dbReference>
<evidence type="ECO:0000313" key="7">
    <source>
        <dbReference type="EMBL" id="EKV26892.1"/>
    </source>
</evidence>
<reference evidence="7 8" key="1">
    <citation type="journal article" date="2013" name="Genome Announc.">
        <title>Draft Genome Sequence of an Alphaproteobacterium, Caenispirillum salinarum AK4(T), Isolated from a Solar Saltern.</title>
        <authorList>
            <person name="Khatri I."/>
            <person name="Singh A."/>
            <person name="Korpole S."/>
            <person name="Pinnaka A.K."/>
            <person name="Subramanian S."/>
        </authorList>
    </citation>
    <scope>NUCLEOTIDE SEQUENCE [LARGE SCALE GENOMIC DNA]</scope>
    <source>
        <strain evidence="7 8">AK4</strain>
    </source>
</reference>
<comment type="caution">
    <text evidence="7">The sequence shown here is derived from an EMBL/GenBank/DDBJ whole genome shotgun (WGS) entry which is preliminary data.</text>
</comment>
<keyword evidence="8" id="KW-1185">Reference proteome</keyword>
<evidence type="ECO:0000256" key="5">
    <source>
        <dbReference type="ARBA" id="ARBA00022691"/>
    </source>
</evidence>
<name>K9GP19_9PROT</name>
<dbReference type="Gene3D" id="3.40.1010.10">
    <property type="entry name" value="Cobalt-precorrin-4 Transmethylase, Domain 1"/>
    <property type="match status" value="1"/>
</dbReference>
<dbReference type="EMBL" id="ANHY01000022">
    <property type="protein sequence ID" value="EKV26892.1"/>
    <property type="molecule type" value="Genomic_DNA"/>
</dbReference>
<dbReference type="InterPro" id="IPR014008">
    <property type="entry name" value="Cbl_synth_MTase_CbiT"/>
</dbReference>
<sequence length="406" mass="41664">MIAPAPWLTVVGIGEDGLDGLSPAARSVVEEAAVLAGGARHLALAPETDAVRIEWSSLEETLAAIESRRGTPGVVVLASGDPMLYGLGATLARRFDPAEMVVLPHASAFSLAAARMGWPVQDCRLLTVHGRPLEGLIPHLTPGARLLVLSADGTSPAAVAALLTRHGFGPSAITALWHMGGPREGRREGTAEAWDGEPVPDLNTLAVACEADAGARVLPRTPGLPDDAFRHDGQLTKRVARAATVSALAPLPGQVLWDIGAGCGSVAIEWMRAADGAQAVAVELHAGRRAMIAENAATLGTPGLRVVAGEAPAALAEAGPAPDAVFVGGGVSRPGMLDAAWNALKPGGRLVANAVTAEAEARLIDRRAAWNGTLTRISASHLKETPGGLHVWDALAPVTQLVAVKP</sequence>
<dbReference type="Pfam" id="PF00590">
    <property type="entry name" value="TP_methylase"/>
    <property type="match status" value="1"/>
</dbReference>
<dbReference type="GO" id="GO:0032259">
    <property type="term" value="P:methylation"/>
    <property type="evidence" value="ECO:0007669"/>
    <property type="project" value="UniProtKB-KW"/>
</dbReference>
<dbReference type="eggNOG" id="COG2241">
    <property type="taxonomic scope" value="Bacteria"/>
</dbReference>
<dbReference type="CDD" id="cd02440">
    <property type="entry name" value="AdoMet_MTases"/>
    <property type="match status" value="1"/>
</dbReference>
<dbReference type="InterPro" id="IPR012818">
    <property type="entry name" value="CbiE"/>
</dbReference>
<dbReference type="SUPFAM" id="SSF53335">
    <property type="entry name" value="S-adenosyl-L-methionine-dependent methyltransferases"/>
    <property type="match status" value="1"/>
</dbReference>
<dbReference type="SUPFAM" id="SSF53790">
    <property type="entry name" value="Tetrapyrrole methylase"/>
    <property type="match status" value="1"/>
</dbReference>
<dbReference type="NCBIfam" id="TIGR02467">
    <property type="entry name" value="CbiE"/>
    <property type="match status" value="1"/>
</dbReference>
<keyword evidence="3 7" id="KW-0489">Methyltransferase</keyword>
<dbReference type="InterPro" id="IPR014777">
    <property type="entry name" value="4pyrrole_Mease_sub1"/>
</dbReference>
<dbReference type="PIRSF" id="PIRSF036428">
    <property type="entry name" value="CobL"/>
    <property type="match status" value="1"/>
</dbReference>
<dbReference type="STRING" id="1238182.C882_2116"/>
<dbReference type="PANTHER" id="PTHR43182:SF1">
    <property type="entry name" value="COBALT-PRECORRIN-7 C(5)-METHYLTRANSFERASE"/>
    <property type="match status" value="1"/>
</dbReference>
<proteinExistence type="predicted"/>
<evidence type="ECO:0000256" key="2">
    <source>
        <dbReference type="ARBA" id="ARBA00022573"/>
    </source>
</evidence>
<dbReference type="InterPro" id="IPR006365">
    <property type="entry name" value="Cbl_synth_CobL"/>
</dbReference>
<dbReference type="PANTHER" id="PTHR43182">
    <property type="entry name" value="COBALT-PRECORRIN-6B C(15)-METHYLTRANSFERASE (DECARBOXYLATING)"/>
    <property type="match status" value="1"/>
</dbReference>
<evidence type="ECO:0000256" key="4">
    <source>
        <dbReference type="ARBA" id="ARBA00022679"/>
    </source>
</evidence>
<dbReference type="NCBIfam" id="TIGR02469">
    <property type="entry name" value="CbiT"/>
    <property type="match status" value="1"/>
</dbReference>
<evidence type="ECO:0000256" key="1">
    <source>
        <dbReference type="ARBA" id="ARBA00004953"/>
    </source>
</evidence>
<comment type="pathway">
    <text evidence="1">Cofactor biosynthesis; adenosylcobalamin biosynthesis.</text>
</comment>
<dbReference type="PATRIC" id="fig|1238182.3.peg.4070"/>
<dbReference type="AlphaFoldDB" id="K9GP19"/>
<keyword evidence="5" id="KW-0949">S-adenosyl-L-methionine</keyword>
<dbReference type="InterPro" id="IPR050714">
    <property type="entry name" value="Cobalamin_biosynth_MTase"/>
</dbReference>
<dbReference type="GO" id="GO:0008276">
    <property type="term" value="F:protein methyltransferase activity"/>
    <property type="evidence" value="ECO:0007669"/>
    <property type="project" value="InterPro"/>
</dbReference>
<gene>
    <name evidence="7" type="ORF">C882_2116</name>
</gene>
<dbReference type="UniPathway" id="UPA00148"/>
<keyword evidence="2" id="KW-0169">Cobalamin biosynthesis</keyword>
<feature type="domain" description="Tetrapyrrole methylase" evidence="6">
    <location>
        <begin position="8"/>
        <end position="191"/>
    </location>
</feature>
<keyword evidence="4 7" id="KW-0808">Transferase</keyword>
<accession>K9GP19</accession>
<dbReference type="InterPro" id="IPR000878">
    <property type="entry name" value="4pyrrol_Mease"/>
</dbReference>
<dbReference type="GO" id="GO:0009236">
    <property type="term" value="P:cobalamin biosynthetic process"/>
    <property type="evidence" value="ECO:0007669"/>
    <property type="project" value="UniProtKB-UniPathway"/>
</dbReference>
<dbReference type="InterPro" id="IPR029063">
    <property type="entry name" value="SAM-dependent_MTases_sf"/>
</dbReference>
<evidence type="ECO:0000256" key="3">
    <source>
        <dbReference type="ARBA" id="ARBA00022603"/>
    </source>
</evidence>
<dbReference type="Gene3D" id="3.40.50.150">
    <property type="entry name" value="Vaccinia Virus protein VP39"/>
    <property type="match status" value="1"/>
</dbReference>
<protein>
    <submittedName>
        <fullName evidence="7">Cobalt-precorrin-6y C5-methyltransferase</fullName>
    </submittedName>
</protein>
<dbReference type="eggNOG" id="COG2242">
    <property type="taxonomic scope" value="Bacteria"/>
</dbReference>
<evidence type="ECO:0000313" key="8">
    <source>
        <dbReference type="Proteomes" id="UP000009881"/>
    </source>
</evidence>
<dbReference type="CDD" id="cd11644">
    <property type="entry name" value="Precorrin-6Y-MT"/>
    <property type="match status" value="1"/>
</dbReference>
<dbReference type="Proteomes" id="UP000009881">
    <property type="component" value="Unassembled WGS sequence"/>
</dbReference>